<dbReference type="Proteomes" id="UP000789326">
    <property type="component" value="Unassembled WGS sequence"/>
</dbReference>
<name>A0A9W4KQ44_9BACI</name>
<evidence type="ECO:0000256" key="1">
    <source>
        <dbReference type="SAM" id="Phobius"/>
    </source>
</evidence>
<keyword evidence="1" id="KW-0472">Membrane</keyword>
<organism evidence="2 3">
    <name type="scientific">Peribacillus simplex</name>
    <dbReference type="NCBI Taxonomy" id="1478"/>
    <lineage>
        <taxon>Bacteria</taxon>
        <taxon>Bacillati</taxon>
        <taxon>Bacillota</taxon>
        <taxon>Bacilli</taxon>
        <taxon>Bacillales</taxon>
        <taxon>Bacillaceae</taxon>
        <taxon>Peribacillus</taxon>
    </lineage>
</organism>
<accession>A0A9W4KQ44</accession>
<evidence type="ECO:0000313" key="3">
    <source>
        <dbReference type="Proteomes" id="UP000789326"/>
    </source>
</evidence>
<feature type="transmembrane region" description="Helical" evidence="1">
    <location>
        <begin position="79"/>
        <end position="103"/>
    </location>
</feature>
<protein>
    <submittedName>
        <fullName evidence="2">Uncharacterized protein</fullName>
    </submittedName>
</protein>
<comment type="caution">
    <text evidence="2">The sequence shown here is derived from an EMBL/GenBank/DDBJ whole genome shotgun (WGS) entry which is preliminary data.</text>
</comment>
<keyword evidence="1" id="KW-1133">Transmembrane helix</keyword>
<sequence>MIQLLFTGLLVNSMDMEADRFESICIGVTSTCNLPLLPYSYISHGESFVKKTTFYSWLKNKVRLYYQRNTSAKSGCLSLIYGVMLILSPVFFFVLITLALELAERVRYIQQMKTVCTLYNGSHPVWIKLY</sequence>
<dbReference type="AlphaFoldDB" id="A0A9W4KQ44"/>
<keyword evidence="1" id="KW-0812">Transmembrane</keyword>
<evidence type="ECO:0000313" key="2">
    <source>
        <dbReference type="EMBL" id="CAH0157684.1"/>
    </source>
</evidence>
<reference evidence="2" key="1">
    <citation type="submission" date="2021-11" db="EMBL/GenBank/DDBJ databases">
        <authorList>
            <person name="Bulgarelli D."/>
        </authorList>
    </citation>
    <scope>NUCLEOTIDE SEQUENCE</scope>
    <source>
        <strain evidence="2">Bi133</strain>
    </source>
</reference>
<gene>
    <name evidence="2" type="ORF">SRABI133_00869</name>
</gene>
<proteinExistence type="predicted"/>
<dbReference type="EMBL" id="CAKKMG010000006">
    <property type="protein sequence ID" value="CAH0157684.1"/>
    <property type="molecule type" value="Genomic_DNA"/>
</dbReference>